<dbReference type="Gene3D" id="2.80.10.50">
    <property type="match status" value="2"/>
</dbReference>
<name>A0A1H5RBT1_9PSEU</name>
<dbReference type="PROSITE" id="PS50231">
    <property type="entry name" value="RICIN_B_LECTIN"/>
    <property type="match status" value="1"/>
</dbReference>
<feature type="signal peptide" evidence="1">
    <location>
        <begin position="1"/>
        <end position="30"/>
    </location>
</feature>
<proteinExistence type="predicted"/>
<dbReference type="InterPro" id="IPR035992">
    <property type="entry name" value="Ricin_B-like_lectins"/>
</dbReference>
<accession>A0A1H5RBT1</accession>
<keyword evidence="3" id="KW-1185">Reference proteome</keyword>
<dbReference type="RefSeq" id="WP_086677957.1">
    <property type="nucleotide sequence ID" value="NZ_FNUJ01000008.1"/>
</dbReference>
<keyword evidence="1" id="KW-0732">Signal</keyword>
<feature type="chain" id="PRO_5011604837" evidence="1">
    <location>
        <begin position="31"/>
        <end position="173"/>
    </location>
</feature>
<organism evidence="2 3">
    <name type="scientific">Amycolatopsis pretoriensis</name>
    <dbReference type="NCBI Taxonomy" id="218821"/>
    <lineage>
        <taxon>Bacteria</taxon>
        <taxon>Bacillati</taxon>
        <taxon>Actinomycetota</taxon>
        <taxon>Actinomycetes</taxon>
        <taxon>Pseudonocardiales</taxon>
        <taxon>Pseudonocardiaceae</taxon>
        <taxon>Amycolatopsis</taxon>
    </lineage>
</organism>
<dbReference type="AlphaFoldDB" id="A0A1H5RBT1"/>
<reference evidence="3" key="1">
    <citation type="submission" date="2016-10" db="EMBL/GenBank/DDBJ databases">
        <authorList>
            <person name="Varghese N."/>
            <person name="Submissions S."/>
        </authorList>
    </citation>
    <scope>NUCLEOTIDE SEQUENCE [LARGE SCALE GENOMIC DNA]</scope>
    <source>
        <strain evidence="3">DSM 44654</strain>
    </source>
</reference>
<dbReference type="Proteomes" id="UP000198878">
    <property type="component" value="Unassembled WGS sequence"/>
</dbReference>
<gene>
    <name evidence="2" type="ORF">SAMN05421837_108431</name>
</gene>
<evidence type="ECO:0000313" key="3">
    <source>
        <dbReference type="Proteomes" id="UP000198878"/>
    </source>
</evidence>
<dbReference type="SUPFAM" id="SSF50370">
    <property type="entry name" value="Ricin B-like lectins"/>
    <property type="match status" value="1"/>
</dbReference>
<dbReference type="OrthoDB" id="4273937at2"/>
<dbReference type="CDD" id="cd00161">
    <property type="entry name" value="beta-trefoil_Ricin-like"/>
    <property type="match status" value="1"/>
</dbReference>
<sequence>MKIRTKVFAAVSAGLMAVGMTVLGAGVAHAADPHPIKNVNGLCLEPLDKSVELFASIVQVDCDGSAAQRWSAQGFGGTNRWQFANEASHLCFDAFDGAFNQARLLQNQCAPISNDQFKSSRSLPDVVTLMARVGFRDTGFCIDVPGNASTRRLAVQLFQCNNTDAQKWLVGFA</sequence>
<evidence type="ECO:0000256" key="1">
    <source>
        <dbReference type="SAM" id="SignalP"/>
    </source>
</evidence>
<dbReference type="EMBL" id="FNUJ01000008">
    <property type="protein sequence ID" value="SEF35836.1"/>
    <property type="molecule type" value="Genomic_DNA"/>
</dbReference>
<evidence type="ECO:0000313" key="2">
    <source>
        <dbReference type="EMBL" id="SEF35836.1"/>
    </source>
</evidence>
<protein>
    <submittedName>
        <fullName evidence="2">Uncharacterized protein</fullName>
    </submittedName>
</protein>